<dbReference type="AlphaFoldDB" id="A0AA39WIM0"/>
<organism evidence="5 6">
    <name type="scientific">Bombardia bombarda</name>
    <dbReference type="NCBI Taxonomy" id="252184"/>
    <lineage>
        <taxon>Eukaryota</taxon>
        <taxon>Fungi</taxon>
        <taxon>Dikarya</taxon>
        <taxon>Ascomycota</taxon>
        <taxon>Pezizomycotina</taxon>
        <taxon>Sordariomycetes</taxon>
        <taxon>Sordariomycetidae</taxon>
        <taxon>Sordariales</taxon>
        <taxon>Lasiosphaeriaceae</taxon>
        <taxon>Bombardia</taxon>
    </lineage>
</organism>
<keyword evidence="3" id="KW-0812">Transmembrane</keyword>
<comment type="similarity">
    <text evidence="1">Belongs to the putative lipase ROG1 family.</text>
</comment>
<keyword evidence="3" id="KW-1133">Transmembrane helix</keyword>
<protein>
    <submittedName>
        <fullName evidence="5">Serine esterase-domain-containing protein</fullName>
    </submittedName>
</protein>
<dbReference type="InterPro" id="IPR029058">
    <property type="entry name" value="AB_hydrolase_fold"/>
</dbReference>
<dbReference type="InterPro" id="IPR007751">
    <property type="entry name" value="DUF676_lipase-like"/>
</dbReference>
<evidence type="ECO:0000256" key="1">
    <source>
        <dbReference type="ARBA" id="ARBA00007920"/>
    </source>
</evidence>
<accession>A0AA39WIM0</accession>
<dbReference type="PANTHER" id="PTHR12482">
    <property type="entry name" value="LIPASE ROG1-RELATED-RELATED"/>
    <property type="match status" value="1"/>
</dbReference>
<dbReference type="Gene3D" id="3.40.50.1820">
    <property type="entry name" value="alpha/beta hydrolase"/>
    <property type="match status" value="1"/>
</dbReference>
<dbReference type="SUPFAM" id="SSF53474">
    <property type="entry name" value="alpha/beta-Hydrolases"/>
    <property type="match status" value="1"/>
</dbReference>
<gene>
    <name evidence="5" type="ORF">B0T17DRAFT_496739</name>
</gene>
<keyword evidence="2" id="KW-0442">Lipid degradation</keyword>
<keyword evidence="3" id="KW-0472">Membrane</keyword>
<dbReference type="EMBL" id="JAULSR010000006">
    <property type="protein sequence ID" value="KAK0616098.1"/>
    <property type="molecule type" value="Genomic_DNA"/>
</dbReference>
<dbReference type="GO" id="GO:0004622">
    <property type="term" value="F:phosphatidylcholine lysophospholipase activity"/>
    <property type="evidence" value="ECO:0007669"/>
    <property type="project" value="TreeGrafter"/>
</dbReference>
<sequence length="454" mass="50114">MANDEIPEDGYSGGSEKAHHLVVLVHGLWGNPNHMAQVAKTLRAHHSRDEVHILVAKRNSGSFTYDGIELGGERVCLEIEDELAQIASRGGTITKLSLVGYSLGGLVARYAIGLLHARGVLDRLECNNFTAFASPFLGVRSPRRGLFGDFFNGVGARSLCMSGRQLFGIDRFRDTGKPILAVLADPNSIFMAGLARFKRRTVYMNITNDRTAPYYTTGIMKTDPYRDLDKIKVNFVQGYEDVVLDPITPIAASATPPKVPLLESVKKSLKRISFISLLVMVMPIAFVGLLVNSVIQSVRSAGRVSLHEKGLAGINPKDYRVNLWMKEIRGAVEDAYESLNNAQGQEYLGLSSSSSEAGDVEVRAGRGDAAATEDQEILAVERKESRLADQLTLALAPYQFTAIQALDKLGWRKYPVWIHKVNHSHAAIIKRTVSPKYEEGQVVLNHWVREEFLL</sequence>
<evidence type="ECO:0000256" key="2">
    <source>
        <dbReference type="ARBA" id="ARBA00022963"/>
    </source>
</evidence>
<feature type="transmembrane region" description="Helical" evidence="3">
    <location>
        <begin position="274"/>
        <end position="295"/>
    </location>
</feature>
<evidence type="ECO:0000256" key="3">
    <source>
        <dbReference type="SAM" id="Phobius"/>
    </source>
</evidence>
<reference evidence="5" key="1">
    <citation type="submission" date="2023-06" db="EMBL/GenBank/DDBJ databases">
        <title>Genome-scale phylogeny and comparative genomics of the fungal order Sordariales.</title>
        <authorList>
            <consortium name="Lawrence Berkeley National Laboratory"/>
            <person name="Hensen N."/>
            <person name="Bonometti L."/>
            <person name="Westerberg I."/>
            <person name="Brannstrom I.O."/>
            <person name="Guillou S."/>
            <person name="Cros-Aarteil S."/>
            <person name="Calhoun S."/>
            <person name="Haridas S."/>
            <person name="Kuo A."/>
            <person name="Mondo S."/>
            <person name="Pangilinan J."/>
            <person name="Riley R."/>
            <person name="LaButti K."/>
            <person name="Andreopoulos B."/>
            <person name="Lipzen A."/>
            <person name="Chen C."/>
            <person name="Yanf M."/>
            <person name="Daum C."/>
            <person name="Ng V."/>
            <person name="Clum A."/>
            <person name="Steindorff A."/>
            <person name="Ohm R."/>
            <person name="Martin F."/>
            <person name="Silar P."/>
            <person name="Natvig D."/>
            <person name="Lalanne C."/>
            <person name="Gautier V."/>
            <person name="Ament-velasquez S.L."/>
            <person name="Kruys A."/>
            <person name="Hutchinson M.I."/>
            <person name="Powell A.J."/>
            <person name="Barry K."/>
            <person name="Miller A.N."/>
            <person name="Grigoriev I.V."/>
            <person name="Debuchy R."/>
            <person name="Gladieux P."/>
            <person name="Thoren M.H."/>
            <person name="Johannesson H."/>
        </authorList>
    </citation>
    <scope>NUCLEOTIDE SEQUENCE</scope>
    <source>
        <strain evidence="5">SMH3391-2</strain>
    </source>
</reference>
<feature type="domain" description="DUF676" evidence="4">
    <location>
        <begin position="16"/>
        <end position="216"/>
    </location>
</feature>
<proteinExistence type="inferred from homology"/>
<evidence type="ECO:0000313" key="5">
    <source>
        <dbReference type="EMBL" id="KAK0616098.1"/>
    </source>
</evidence>
<dbReference type="GO" id="GO:0016042">
    <property type="term" value="P:lipid catabolic process"/>
    <property type="evidence" value="ECO:0007669"/>
    <property type="project" value="UniProtKB-KW"/>
</dbReference>
<keyword evidence="2" id="KW-0443">Lipid metabolism</keyword>
<evidence type="ECO:0000313" key="6">
    <source>
        <dbReference type="Proteomes" id="UP001174934"/>
    </source>
</evidence>
<dbReference type="InterPro" id="IPR044294">
    <property type="entry name" value="Lipase-like"/>
</dbReference>
<dbReference type="Pfam" id="PF05057">
    <property type="entry name" value="DUF676"/>
    <property type="match status" value="1"/>
</dbReference>
<name>A0AA39WIM0_9PEZI</name>
<comment type="caution">
    <text evidence="5">The sequence shown here is derived from an EMBL/GenBank/DDBJ whole genome shotgun (WGS) entry which is preliminary data.</text>
</comment>
<dbReference type="PANTHER" id="PTHR12482:SF65">
    <property type="entry name" value="ESTERASE, PUTATIVE (AFU_ORTHOLOGUE AFUA_3G12320)-RELATED"/>
    <property type="match status" value="1"/>
</dbReference>
<evidence type="ECO:0000259" key="4">
    <source>
        <dbReference type="Pfam" id="PF05057"/>
    </source>
</evidence>
<dbReference type="Proteomes" id="UP001174934">
    <property type="component" value="Unassembled WGS sequence"/>
</dbReference>
<keyword evidence="6" id="KW-1185">Reference proteome</keyword>
<dbReference type="GO" id="GO:0047372">
    <property type="term" value="F:monoacylglycerol lipase activity"/>
    <property type="evidence" value="ECO:0007669"/>
    <property type="project" value="TreeGrafter"/>
</dbReference>
<dbReference type="GO" id="GO:0005811">
    <property type="term" value="C:lipid droplet"/>
    <property type="evidence" value="ECO:0007669"/>
    <property type="project" value="TreeGrafter"/>
</dbReference>